<evidence type="ECO:0000313" key="1">
    <source>
        <dbReference type="EMBL" id="KAH6925815.1"/>
    </source>
</evidence>
<organism evidence="1 2">
    <name type="scientific">Hyalomma asiaticum</name>
    <name type="common">Tick</name>
    <dbReference type="NCBI Taxonomy" id="266040"/>
    <lineage>
        <taxon>Eukaryota</taxon>
        <taxon>Metazoa</taxon>
        <taxon>Ecdysozoa</taxon>
        <taxon>Arthropoda</taxon>
        <taxon>Chelicerata</taxon>
        <taxon>Arachnida</taxon>
        <taxon>Acari</taxon>
        <taxon>Parasitiformes</taxon>
        <taxon>Ixodida</taxon>
        <taxon>Ixodoidea</taxon>
        <taxon>Ixodidae</taxon>
        <taxon>Hyalomminae</taxon>
        <taxon>Hyalomma</taxon>
    </lineage>
</organism>
<dbReference type="EMBL" id="CM023487">
    <property type="protein sequence ID" value="KAH6925815.1"/>
    <property type="molecule type" value="Genomic_DNA"/>
</dbReference>
<name>A0ACB7RTU3_HYAAI</name>
<dbReference type="Proteomes" id="UP000821845">
    <property type="component" value="Chromosome 7"/>
</dbReference>
<proteinExistence type="predicted"/>
<comment type="caution">
    <text evidence="1">The sequence shown here is derived from an EMBL/GenBank/DDBJ whole genome shotgun (WGS) entry which is preliminary data.</text>
</comment>
<sequence>MQTQSLGEPILEFSIDLYKQLVQRSGRTGNVFVSPFSISTALSMALAGARGSTARQLVDVLHVSSEEANDRFSVLLPKLAGSGPDVKLHVANRMYSEQTFQALDSYLALLRDFYGTTIESVDFRKRYEEVRRHINAWVEEATESKIKDILPDDSVDATTALIVINAIYFKGTWESEFSPKSTCPRTFHLDSKTKRKVSMMKQRSDFMMGRLADLSAKALEIPYRGGKASMVILLPDKYEGLSQLEEGLTAEKLSNFLKSFVLVRDVDLFLPKFRLEHSVELKETLSSMGIKDLFTRDADLGGICKAGNLMVSKVFHKAFVDVNEEGTEAAAATAVKFMFYCSTPQFNVNRPFMFLIRSVEPDVILFVGSVRDLGSDACPSLADGVEAEGSESSSSTPASSDDSD</sequence>
<protein>
    <submittedName>
        <fullName evidence="1">Uncharacterized protein</fullName>
    </submittedName>
</protein>
<gene>
    <name evidence="1" type="ORF">HPB50_010510</name>
</gene>
<keyword evidence="2" id="KW-1185">Reference proteome</keyword>
<reference evidence="1" key="1">
    <citation type="submission" date="2020-05" db="EMBL/GenBank/DDBJ databases">
        <title>Large-scale comparative analyses of tick genomes elucidate their genetic diversity and vector capacities.</title>
        <authorList>
            <person name="Jia N."/>
            <person name="Wang J."/>
            <person name="Shi W."/>
            <person name="Du L."/>
            <person name="Sun Y."/>
            <person name="Zhan W."/>
            <person name="Jiang J."/>
            <person name="Wang Q."/>
            <person name="Zhang B."/>
            <person name="Ji P."/>
            <person name="Sakyi L.B."/>
            <person name="Cui X."/>
            <person name="Yuan T."/>
            <person name="Jiang B."/>
            <person name="Yang W."/>
            <person name="Lam T.T.-Y."/>
            <person name="Chang Q."/>
            <person name="Ding S."/>
            <person name="Wang X."/>
            <person name="Zhu J."/>
            <person name="Ruan X."/>
            <person name="Zhao L."/>
            <person name="Wei J."/>
            <person name="Que T."/>
            <person name="Du C."/>
            <person name="Cheng J."/>
            <person name="Dai P."/>
            <person name="Han X."/>
            <person name="Huang E."/>
            <person name="Gao Y."/>
            <person name="Liu J."/>
            <person name="Shao H."/>
            <person name="Ye R."/>
            <person name="Li L."/>
            <person name="Wei W."/>
            <person name="Wang X."/>
            <person name="Wang C."/>
            <person name="Yang T."/>
            <person name="Huo Q."/>
            <person name="Li W."/>
            <person name="Guo W."/>
            <person name="Chen H."/>
            <person name="Zhou L."/>
            <person name="Ni X."/>
            <person name="Tian J."/>
            <person name="Zhou Y."/>
            <person name="Sheng Y."/>
            <person name="Liu T."/>
            <person name="Pan Y."/>
            <person name="Xia L."/>
            <person name="Li J."/>
            <person name="Zhao F."/>
            <person name="Cao W."/>
        </authorList>
    </citation>
    <scope>NUCLEOTIDE SEQUENCE</scope>
    <source>
        <strain evidence="1">Hyas-2018</strain>
    </source>
</reference>
<accession>A0ACB7RTU3</accession>
<evidence type="ECO:0000313" key="2">
    <source>
        <dbReference type="Proteomes" id="UP000821845"/>
    </source>
</evidence>